<proteinExistence type="predicted"/>
<dbReference type="RefSeq" id="WP_097356348.1">
    <property type="nucleotide sequence ID" value="NZ_CAWNJE010000031.1"/>
</dbReference>
<dbReference type="InterPro" id="IPR027417">
    <property type="entry name" value="P-loop_NTPase"/>
</dbReference>
<reference evidence="2" key="1">
    <citation type="submission" date="2017-04" db="EMBL/GenBank/DDBJ databases">
        <title>Genome evolution of the luminous symbionts of deep sea anglerfish.</title>
        <authorList>
            <person name="Hendry T.A."/>
        </authorList>
    </citation>
    <scope>NUCLEOTIDE SEQUENCE [LARGE SCALE GENOMIC DNA]</scope>
</reference>
<dbReference type="PANTHER" id="PTHR32309:SF31">
    <property type="entry name" value="CAPSULAR EXOPOLYSACCHARIDE FAMILY"/>
    <property type="match status" value="1"/>
</dbReference>
<comment type="caution">
    <text evidence="1">The sequence shown here is derived from an EMBL/GenBank/DDBJ whole genome shotgun (WGS) entry which is preliminary data.</text>
</comment>
<dbReference type="InterPro" id="IPR050445">
    <property type="entry name" value="Bact_polysacc_biosynth/exp"/>
</dbReference>
<organism evidence="1 2">
    <name type="scientific">Candidatus Enterovibrio escicola</name>
    <dbReference type="NCBI Taxonomy" id="1927127"/>
    <lineage>
        <taxon>Bacteria</taxon>
        <taxon>Pseudomonadati</taxon>
        <taxon>Pseudomonadota</taxon>
        <taxon>Gammaproteobacteria</taxon>
        <taxon>Vibrionales</taxon>
        <taxon>Vibrionaceae</taxon>
        <taxon>Enterovibrio</taxon>
    </lineage>
</organism>
<protein>
    <submittedName>
        <fullName evidence="1">Uncharacterized protein</fullName>
    </submittedName>
</protein>
<gene>
    <name evidence="1" type="ORF">BTN49_1417</name>
</gene>
<sequence>MNIPPLNLEIERIYFQIIRNNYKTLVFVATDSGEGVTSLTIAIAQRALLAGQSTLVVDLNLYHPCLESQGMSISVNENRLFPSPELVGISGENVVFTGIIAPSKRETLMELRRPSVLESYIVEWSKEYDLILFDTSPISRLNANNIPPERVAAAVDGTILVVMAGHTTEAMVSESIKKLDSSGAHLLGCIINDKNNPSLKVEILREIECLKKRFPKLAAKLKKFIIESHLLSLEI</sequence>
<name>A0A2A5T3X3_9GAMM</name>
<evidence type="ECO:0000313" key="1">
    <source>
        <dbReference type="EMBL" id="PCS22863.1"/>
    </source>
</evidence>
<dbReference type="Proteomes" id="UP000219020">
    <property type="component" value="Unassembled WGS sequence"/>
</dbReference>
<dbReference type="SUPFAM" id="SSF52540">
    <property type="entry name" value="P-loop containing nucleoside triphosphate hydrolases"/>
    <property type="match status" value="1"/>
</dbReference>
<dbReference type="PANTHER" id="PTHR32309">
    <property type="entry name" value="TYROSINE-PROTEIN KINASE"/>
    <property type="match status" value="1"/>
</dbReference>
<dbReference type="Gene3D" id="3.40.50.300">
    <property type="entry name" value="P-loop containing nucleotide triphosphate hydrolases"/>
    <property type="match status" value="1"/>
</dbReference>
<keyword evidence="2" id="KW-1185">Reference proteome</keyword>
<evidence type="ECO:0000313" key="2">
    <source>
        <dbReference type="Proteomes" id="UP000219020"/>
    </source>
</evidence>
<dbReference type="GeneID" id="66951566"/>
<accession>A0A2A5T3X3</accession>
<dbReference type="EMBL" id="NBYY01000013">
    <property type="protein sequence ID" value="PCS22863.1"/>
    <property type="molecule type" value="Genomic_DNA"/>
</dbReference>
<dbReference type="AlphaFoldDB" id="A0A2A5T3X3"/>